<sequence length="249" mass="29016">MKKTFLFLLLFLSLSAEAQIKKFEERYPDGKICATGFKDKKTGKFEGHWKVYSKQGDLIEECDYKDGLEDGKLIRYNFYNIVSSITEYRNGKKEGKYVKYYEPEDSHDKPPVYIIATYQNDEFHGMHYTFERDGKISKRTRYEDGWVVADTTIADDGIYYERIVTDPKYPQYSRMEKTFVPFNKTKAENSEETPKTQSRPQASHVVRRSASASARRKASKSQKPQKQHPVVQKSKPRLQTTENGVIVVK</sequence>
<dbReference type="STRING" id="679199.HMPREF9332_00808"/>
<name>G5GB57_9BACT</name>
<evidence type="ECO:0000313" key="3">
    <source>
        <dbReference type="EMBL" id="EHG23056.1"/>
    </source>
</evidence>
<feature type="chain" id="PRO_5003477038" description="MORN repeat variant" evidence="2">
    <location>
        <begin position="19"/>
        <end position="249"/>
    </location>
</feature>
<protein>
    <recommendedName>
        <fullName evidence="5">MORN repeat variant</fullName>
    </recommendedName>
</protein>
<feature type="region of interest" description="Disordered" evidence="1">
    <location>
        <begin position="186"/>
        <end position="249"/>
    </location>
</feature>
<keyword evidence="2" id="KW-0732">Signal</keyword>
<evidence type="ECO:0008006" key="5">
    <source>
        <dbReference type="Google" id="ProtNLM"/>
    </source>
</evidence>
<feature type="compositionally biased region" description="Basic residues" evidence="1">
    <location>
        <begin position="214"/>
        <end position="226"/>
    </location>
</feature>
<accession>G5GB57</accession>
<dbReference type="eggNOG" id="COG2849">
    <property type="taxonomic scope" value="Bacteria"/>
</dbReference>
<evidence type="ECO:0000256" key="2">
    <source>
        <dbReference type="SAM" id="SignalP"/>
    </source>
</evidence>
<feature type="signal peptide" evidence="2">
    <location>
        <begin position="1"/>
        <end position="18"/>
    </location>
</feature>
<gene>
    <name evidence="3" type="ORF">HMPREF9332_00808</name>
</gene>
<comment type="caution">
    <text evidence="3">The sequence shown here is derived from an EMBL/GenBank/DDBJ whole genome shotgun (WGS) entry which is preliminary data.</text>
</comment>
<dbReference type="AlphaFoldDB" id="G5GB57"/>
<dbReference type="HOGENOM" id="CLU_096094_0_0_10"/>
<dbReference type="Proteomes" id="UP000015993">
    <property type="component" value="Unassembled WGS sequence"/>
</dbReference>
<dbReference type="RefSeq" id="WP_009347225.1">
    <property type="nucleotide sequence ID" value="NZ_JH376829.1"/>
</dbReference>
<keyword evidence="4" id="KW-1185">Reference proteome</keyword>
<evidence type="ECO:0000313" key="4">
    <source>
        <dbReference type="Proteomes" id="UP000015993"/>
    </source>
</evidence>
<dbReference type="SUPFAM" id="SSF82185">
    <property type="entry name" value="Histone H3 K4-specific methyltransferase SET7/9 N-terminal domain"/>
    <property type="match status" value="1"/>
</dbReference>
<reference evidence="3 4" key="1">
    <citation type="submission" date="2011-08" db="EMBL/GenBank/DDBJ databases">
        <title>The Genome Sequence of Prevotella sp. oral taxon 302 str. F0323.</title>
        <authorList>
            <consortium name="The Broad Institute Genome Sequencing Platform"/>
            <person name="Earl A."/>
            <person name="Ward D."/>
            <person name="Feldgarden M."/>
            <person name="Gevers D."/>
            <person name="Izard J."/>
            <person name="Blanton J.M."/>
            <person name="Baranova O.V."/>
            <person name="Tanner A.C."/>
            <person name="Dewhirst F.E."/>
            <person name="Young S.K."/>
            <person name="Zeng Q."/>
            <person name="Gargeya S."/>
            <person name="Fitzgerald M."/>
            <person name="Haas B."/>
            <person name="Abouelleil A."/>
            <person name="Alvarado L."/>
            <person name="Arachchi H.M."/>
            <person name="Berlin A."/>
            <person name="Brown A."/>
            <person name="Chapman S.B."/>
            <person name="Chen Z."/>
            <person name="Dunbar C."/>
            <person name="Freedman E."/>
            <person name="Gearin G."/>
            <person name="Gellesch M."/>
            <person name="Goldberg J."/>
            <person name="Griggs A."/>
            <person name="Gujja S."/>
            <person name="Heiman D."/>
            <person name="Howarth C."/>
            <person name="Larson L."/>
            <person name="Lui A."/>
            <person name="MacDonald P.J.P."/>
            <person name="Montmayeur A."/>
            <person name="Murphy C."/>
            <person name="Neiman D."/>
            <person name="Pearson M."/>
            <person name="Priest M."/>
            <person name="Roberts A."/>
            <person name="Saif S."/>
            <person name="Shea T."/>
            <person name="Shenoy N."/>
            <person name="Sisk P."/>
            <person name="Stolte C."/>
            <person name="Sykes S."/>
            <person name="Wortman J."/>
            <person name="Nusbaum C."/>
            <person name="Birren B."/>
        </authorList>
    </citation>
    <scope>NUCLEOTIDE SEQUENCE [LARGE SCALE GENOMIC DNA]</scope>
    <source>
        <strain evidence="3 4">F0323</strain>
    </source>
</reference>
<organism evidence="3 4">
    <name type="scientific">Alloprevotella rava F0323</name>
    <dbReference type="NCBI Taxonomy" id="679199"/>
    <lineage>
        <taxon>Bacteria</taxon>
        <taxon>Pseudomonadati</taxon>
        <taxon>Bacteroidota</taxon>
        <taxon>Bacteroidia</taxon>
        <taxon>Bacteroidales</taxon>
        <taxon>Prevotellaceae</taxon>
        <taxon>Alloprevotella</taxon>
    </lineage>
</organism>
<proteinExistence type="predicted"/>
<dbReference type="OrthoDB" id="1073198at2"/>
<dbReference type="Gene3D" id="3.90.930.1">
    <property type="match status" value="1"/>
</dbReference>
<evidence type="ECO:0000256" key="1">
    <source>
        <dbReference type="SAM" id="MobiDB-lite"/>
    </source>
</evidence>
<dbReference type="EMBL" id="ACZK01000016">
    <property type="protein sequence ID" value="EHG23056.1"/>
    <property type="molecule type" value="Genomic_DNA"/>
</dbReference>